<feature type="domain" description="Glucose/Sorbosone dehydrogenase" evidence="3">
    <location>
        <begin position="41"/>
        <end position="241"/>
    </location>
</feature>
<name>A0A1H7Y876_STIAU</name>
<sequence length="789" mass="81590">MRSLRSSLILLGLLASPVLAAVPAGFQETVYTSPALTPITGMAWAPDGSGRLFFTQKNGKVLVATMRDGALVTQGTALVTSEFATETVYTNSEGGLLGIAFDPNYAINRYVYLFLSATSAKQQIVRYTDANGAGTARTVLVDNLPTAGQNHVGGAIGLGPDGKLYWAIGDLGNGTGVNADLTSTASKVSRANLDGTPANDNPFNDGVGPNSEYIWARGFRNPFTFTFQPGTGRLWVNSVGTNYEQVFLTNVRDHAGYNAYENNQPASFITPVIKYRTNGTDTRGLTASGAVRSGGTVTFTTTADHGFRKGEKITVAGVANAGFNGDFYVASVPSPTVWTATQTGPDASSGGGTAVTQNLGGSITGGIFYDSTLFPDGYRGNFFFGDYNSGRLVRATLAADNTVNTVDAWASGFSQTVDVDVGPDGALYTVGVTSRSVTRILPTAAGQKLIVSALNVTLVEGGRSVFTVRLAEAPTEEFRVSVARASGDADLTVAEGAEFTFTPANWNQLQRVVLTAAEDADATQDRAAFTVSAPGLSPETVQAVAIDDNSARLVLPSQELVVDEGGTATFTVVLSSRPQRNTSVTVARTGGDTDVTVSIGATLTFTPANWDTAQTVTVAAAGDADTAQDSATLTLAIPGGDARTVSITVQDTTPVAPTIVSTPPTSAVVGTPYRYEVVAEGRPSPSFSLTSSVQGPGINATNGVLLWTPTEAGTVDLQVTASNGEAPDSVQSFQVAVTAAPQDGGTEPDGGTTQPEEDSSGCGCGAGPSGALAWLGGLWMLRRRRARGG</sequence>
<feature type="signal peptide" evidence="2">
    <location>
        <begin position="1"/>
        <end position="20"/>
    </location>
</feature>
<evidence type="ECO:0000313" key="5">
    <source>
        <dbReference type="Proteomes" id="UP000182719"/>
    </source>
</evidence>
<dbReference type="PANTHER" id="PTHR19328:SF75">
    <property type="entry name" value="ALDOSE SUGAR DEHYDROGENASE YLII"/>
    <property type="match status" value="1"/>
</dbReference>
<keyword evidence="2" id="KW-0732">Signal</keyword>
<proteinExistence type="predicted"/>
<dbReference type="SUPFAM" id="SSF50952">
    <property type="entry name" value="Soluble quinoprotein glucose dehydrogenase"/>
    <property type="match status" value="1"/>
</dbReference>
<dbReference type="InterPro" id="IPR023366">
    <property type="entry name" value="ATP_synth_asu-like_sf"/>
</dbReference>
<dbReference type="InterPro" id="IPR011041">
    <property type="entry name" value="Quinoprot_gluc/sorb_DH_b-prop"/>
</dbReference>
<dbReference type="InterPro" id="IPR012938">
    <property type="entry name" value="Glc/Sorbosone_DH"/>
</dbReference>
<dbReference type="GO" id="GO:0016020">
    <property type="term" value="C:membrane"/>
    <property type="evidence" value="ECO:0007669"/>
    <property type="project" value="InterPro"/>
</dbReference>
<dbReference type="RefSeq" id="WP_075009311.1">
    <property type="nucleotide sequence ID" value="NZ_FOAP01000016.1"/>
</dbReference>
<dbReference type="SUPFAM" id="SSF49313">
    <property type="entry name" value="Cadherin-like"/>
    <property type="match status" value="1"/>
</dbReference>
<evidence type="ECO:0000313" key="4">
    <source>
        <dbReference type="EMBL" id="SEM42193.1"/>
    </source>
</evidence>
<dbReference type="InterPro" id="IPR011042">
    <property type="entry name" value="6-blade_b-propeller_TolB-like"/>
</dbReference>
<dbReference type="InterPro" id="IPR013783">
    <property type="entry name" value="Ig-like_fold"/>
</dbReference>
<dbReference type="Gene3D" id="2.120.10.30">
    <property type="entry name" value="TolB, C-terminal domain"/>
    <property type="match status" value="1"/>
</dbReference>
<dbReference type="GO" id="GO:0005509">
    <property type="term" value="F:calcium ion binding"/>
    <property type="evidence" value="ECO:0007669"/>
    <property type="project" value="InterPro"/>
</dbReference>
<dbReference type="Gene3D" id="2.60.40.10">
    <property type="entry name" value="Immunoglobulins"/>
    <property type="match status" value="1"/>
</dbReference>
<dbReference type="Pfam" id="PF07995">
    <property type="entry name" value="GSDH"/>
    <property type="match status" value="1"/>
</dbReference>
<evidence type="ECO:0000256" key="2">
    <source>
        <dbReference type="SAM" id="SignalP"/>
    </source>
</evidence>
<evidence type="ECO:0000256" key="1">
    <source>
        <dbReference type="SAM" id="MobiDB-lite"/>
    </source>
</evidence>
<protein>
    <submittedName>
        <fullName evidence="4">Glucose / Sorbosone dehydrogenase</fullName>
    </submittedName>
</protein>
<dbReference type="OrthoDB" id="3304152at2"/>
<dbReference type="Gene3D" id="2.40.30.20">
    <property type="match status" value="1"/>
</dbReference>
<dbReference type="AlphaFoldDB" id="A0A1H7Y876"/>
<dbReference type="PANTHER" id="PTHR19328">
    <property type="entry name" value="HEDGEHOG-INTERACTING PROTEIN"/>
    <property type="match status" value="1"/>
</dbReference>
<accession>A0A1H7Y876</accession>
<reference evidence="5" key="1">
    <citation type="submission" date="2016-10" db="EMBL/GenBank/DDBJ databases">
        <authorList>
            <person name="Varghese N."/>
            <person name="Submissions S."/>
        </authorList>
    </citation>
    <scope>NUCLEOTIDE SEQUENCE [LARGE SCALE GENOMIC DNA]</scope>
    <source>
        <strain evidence="5">DSM 17044</strain>
    </source>
</reference>
<dbReference type="Proteomes" id="UP000182719">
    <property type="component" value="Unassembled WGS sequence"/>
</dbReference>
<dbReference type="EMBL" id="FOAP01000016">
    <property type="protein sequence ID" value="SEM42193.1"/>
    <property type="molecule type" value="Genomic_DNA"/>
</dbReference>
<dbReference type="InterPro" id="IPR015919">
    <property type="entry name" value="Cadherin-like_sf"/>
</dbReference>
<feature type="region of interest" description="Disordered" evidence="1">
    <location>
        <begin position="740"/>
        <end position="765"/>
    </location>
</feature>
<keyword evidence="5" id="KW-1185">Reference proteome</keyword>
<gene>
    <name evidence="4" type="ORF">SAMN05444354_116134</name>
</gene>
<feature type="chain" id="PRO_5010371106" evidence="2">
    <location>
        <begin position="21"/>
        <end position="789"/>
    </location>
</feature>
<organism evidence="4 5">
    <name type="scientific">Stigmatella aurantiaca</name>
    <dbReference type="NCBI Taxonomy" id="41"/>
    <lineage>
        <taxon>Bacteria</taxon>
        <taxon>Pseudomonadati</taxon>
        <taxon>Myxococcota</taxon>
        <taxon>Myxococcia</taxon>
        <taxon>Myxococcales</taxon>
        <taxon>Cystobacterineae</taxon>
        <taxon>Archangiaceae</taxon>
        <taxon>Stigmatella</taxon>
    </lineage>
</organism>
<evidence type="ECO:0000259" key="3">
    <source>
        <dbReference type="Pfam" id="PF07995"/>
    </source>
</evidence>